<dbReference type="InterPro" id="IPR002575">
    <property type="entry name" value="Aminoglycoside_PTrfase"/>
</dbReference>
<accession>A0A432ZB63</accession>
<dbReference type="Gene3D" id="3.30.200.20">
    <property type="entry name" value="Phosphorylase Kinase, domain 1"/>
    <property type="match status" value="1"/>
</dbReference>
<feature type="domain" description="Aminoglycoside phosphotransferase" evidence="3">
    <location>
        <begin position="24"/>
        <end position="244"/>
    </location>
</feature>
<evidence type="ECO:0000259" key="3">
    <source>
        <dbReference type="Pfam" id="PF01636"/>
    </source>
</evidence>
<dbReference type="GO" id="GO:0004674">
    <property type="term" value="F:protein serine/threonine kinase activity"/>
    <property type="evidence" value="ECO:0007669"/>
    <property type="project" value="UniProtKB-KW"/>
</dbReference>
<dbReference type="PANTHER" id="PTHR33540">
    <property type="entry name" value="TRNA THREONYLCARBAMOYLADENOSINE BIOSYNTHESIS PROTEIN TSAE"/>
    <property type="match status" value="1"/>
</dbReference>
<comment type="caution">
    <text evidence="4">The sequence shown here is derived from an EMBL/GenBank/DDBJ whole genome shotgun (WGS) entry which is preliminary data.</text>
</comment>
<dbReference type="SUPFAM" id="SSF56112">
    <property type="entry name" value="Protein kinase-like (PK-like)"/>
    <property type="match status" value="1"/>
</dbReference>
<dbReference type="PANTHER" id="PTHR33540:SF1">
    <property type="entry name" value="N-ACETYLMURAMATE_N-ACETYLGLUCOSAMINE KINASE"/>
    <property type="match status" value="1"/>
</dbReference>
<name>A0A432ZB63_9GAMM</name>
<gene>
    <name evidence="4" type="ORF">CWI81_09440</name>
</gene>
<dbReference type="EMBL" id="PIQF01000003">
    <property type="protein sequence ID" value="RUO75196.1"/>
    <property type="molecule type" value="Genomic_DNA"/>
</dbReference>
<dbReference type="GO" id="GO:0005524">
    <property type="term" value="F:ATP binding"/>
    <property type="evidence" value="ECO:0007669"/>
    <property type="project" value="UniProtKB-KW"/>
</dbReference>
<dbReference type="Proteomes" id="UP000287908">
    <property type="component" value="Unassembled WGS sequence"/>
</dbReference>
<dbReference type="RefSeq" id="WP_126785070.1">
    <property type="nucleotide sequence ID" value="NZ_PIQF01000003.1"/>
</dbReference>
<keyword evidence="1" id="KW-0547">Nucleotide-binding</keyword>
<evidence type="ECO:0000256" key="2">
    <source>
        <dbReference type="ARBA" id="ARBA00022840"/>
    </source>
</evidence>
<dbReference type="AlphaFoldDB" id="A0A432ZB63"/>
<keyword evidence="2" id="KW-0067">ATP-binding</keyword>
<reference evidence="4 5" key="1">
    <citation type="journal article" date="2011" name="Front. Microbiol.">
        <title>Genomic signatures of strain selection and enhancement in Bacillus atrophaeus var. globigii, a historical biowarfare simulant.</title>
        <authorList>
            <person name="Gibbons H.S."/>
            <person name="Broomall S.M."/>
            <person name="McNew L.A."/>
            <person name="Daligault H."/>
            <person name="Chapman C."/>
            <person name="Bruce D."/>
            <person name="Karavis M."/>
            <person name="Krepps M."/>
            <person name="McGregor P.A."/>
            <person name="Hong C."/>
            <person name="Park K.H."/>
            <person name="Akmal A."/>
            <person name="Feldman A."/>
            <person name="Lin J.S."/>
            <person name="Chang W.E."/>
            <person name="Higgs B.W."/>
            <person name="Demirev P."/>
            <person name="Lindquist J."/>
            <person name="Liem A."/>
            <person name="Fochler E."/>
            <person name="Read T.D."/>
            <person name="Tapia R."/>
            <person name="Johnson S."/>
            <person name="Bishop-Lilly K.A."/>
            <person name="Detter C."/>
            <person name="Han C."/>
            <person name="Sozhamannan S."/>
            <person name="Rosenzweig C.N."/>
            <person name="Skowronski E.W."/>
        </authorList>
    </citation>
    <scope>NUCLEOTIDE SEQUENCE [LARGE SCALE GENOMIC DNA]</scope>
    <source>
        <strain evidence="4 5">CL-SP19</strain>
    </source>
</reference>
<keyword evidence="5" id="KW-1185">Reference proteome</keyword>
<protein>
    <submittedName>
        <fullName evidence="4">Serine/threonine protein kinase</fullName>
    </submittedName>
</protein>
<keyword evidence="4" id="KW-0808">Transferase</keyword>
<evidence type="ECO:0000256" key="1">
    <source>
        <dbReference type="ARBA" id="ARBA00022741"/>
    </source>
</evidence>
<keyword evidence="4" id="KW-0418">Kinase</keyword>
<proteinExistence type="predicted"/>
<dbReference type="Gene3D" id="3.90.1200.10">
    <property type="match status" value="1"/>
</dbReference>
<evidence type="ECO:0000313" key="5">
    <source>
        <dbReference type="Proteomes" id="UP000287908"/>
    </source>
</evidence>
<dbReference type="Pfam" id="PF01636">
    <property type="entry name" value="APH"/>
    <property type="match status" value="1"/>
</dbReference>
<dbReference type="InterPro" id="IPR011009">
    <property type="entry name" value="Kinase-like_dom_sf"/>
</dbReference>
<sequence length="333" mass="38565">MEDLRELDLKAWCEAQTGVRQAQLEAVSGDASFRRYFRASDGRQSLIAVDCPPDKEDMTPFIAVADAYQQAGVQVPSIIAVDQQQGFMLQSDFGHILLLSKLHPRNVRQFYSRALQVLPQVMSVTETQLGPLPDYDEALLERELELFKDWLLKEHIRLDWDTSDDKIWTEFCQQMIENARQQPQVGVHRDYHSRNLMVLANDELGIIDFQDAVSGPITYDAVSLLRDCYIEWSAELVTELAQELRTQLIDNQQLAASVSSEQWQHWFDWMGLQRHTKAAGIFARLAHRDDKPGYLRDVPRTLNYLMKVSANYPELARYHQWLTDKVVPAWERQ</sequence>
<evidence type="ECO:0000313" key="4">
    <source>
        <dbReference type="EMBL" id="RUO75196.1"/>
    </source>
</evidence>
<dbReference type="OrthoDB" id="9809275at2"/>
<organism evidence="4 5">
    <name type="scientific">Idiomarina seosinensis</name>
    <dbReference type="NCBI Taxonomy" id="281739"/>
    <lineage>
        <taxon>Bacteria</taxon>
        <taxon>Pseudomonadati</taxon>
        <taxon>Pseudomonadota</taxon>
        <taxon>Gammaproteobacteria</taxon>
        <taxon>Alteromonadales</taxon>
        <taxon>Idiomarinaceae</taxon>
        <taxon>Idiomarina</taxon>
    </lineage>
</organism>
<keyword evidence="4" id="KW-0723">Serine/threonine-protein kinase</keyword>